<name>A0A0A9GVB9_ARUDO</name>
<dbReference type="AlphaFoldDB" id="A0A0A9GVB9"/>
<reference evidence="1" key="1">
    <citation type="submission" date="2014-09" db="EMBL/GenBank/DDBJ databases">
        <authorList>
            <person name="Magalhaes I.L.F."/>
            <person name="Oliveira U."/>
            <person name="Santos F.R."/>
            <person name="Vidigal T.H.D.A."/>
            <person name="Brescovit A.D."/>
            <person name="Santos A.J."/>
        </authorList>
    </citation>
    <scope>NUCLEOTIDE SEQUENCE</scope>
    <source>
        <tissue evidence="1">Shoot tissue taken approximately 20 cm above the soil surface</tissue>
    </source>
</reference>
<evidence type="ECO:0000313" key="1">
    <source>
        <dbReference type="EMBL" id="JAE24518.1"/>
    </source>
</evidence>
<proteinExistence type="predicted"/>
<protein>
    <submittedName>
        <fullName evidence="1">Uncharacterized protein</fullName>
    </submittedName>
</protein>
<accession>A0A0A9GVB9</accession>
<organism evidence="1">
    <name type="scientific">Arundo donax</name>
    <name type="common">Giant reed</name>
    <name type="synonym">Donax arundinaceus</name>
    <dbReference type="NCBI Taxonomy" id="35708"/>
    <lineage>
        <taxon>Eukaryota</taxon>
        <taxon>Viridiplantae</taxon>
        <taxon>Streptophyta</taxon>
        <taxon>Embryophyta</taxon>
        <taxon>Tracheophyta</taxon>
        <taxon>Spermatophyta</taxon>
        <taxon>Magnoliopsida</taxon>
        <taxon>Liliopsida</taxon>
        <taxon>Poales</taxon>
        <taxon>Poaceae</taxon>
        <taxon>PACMAD clade</taxon>
        <taxon>Arundinoideae</taxon>
        <taxon>Arundineae</taxon>
        <taxon>Arundo</taxon>
    </lineage>
</organism>
<dbReference type="EMBL" id="GBRH01173378">
    <property type="protein sequence ID" value="JAE24518.1"/>
    <property type="molecule type" value="Transcribed_RNA"/>
</dbReference>
<reference evidence="1" key="2">
    <citation type="journal article" date="2015" name="Data Brief">
        <title>Shoot transcriptome of the giant reed, Arundo donax.</title>
        <authorList>
            <person name="Barrero R.A."/>
            <person name="Guerrero F.D."/>
            <person name="Moolhuijzen P."/>
            <person name="Goolsby J.A."/>
            <person name="Tidwell J."/>
            <person name="Bellgard S.E."/>
            <person name="Bellgard M.I."/>
        </authorList>
    </citation>
    <scope>NUCLEOTIDE SEQUENCE</scope>
    <source>
        <tissue evidence="1">Shoot tissue taken approximately 20 cm above the soil surface</tissue>
    </source>
</reference>
<sequence length="37" mass="4368">MICSSVWNYIKCYSNLDECRALSYRNVSLLNVPRPKM</sequence>